<gene>
    <name evidence="2" type="ORF">AK88_01279</name>
</gene>
<evidence type="ECO:0000256" key="1">
    <source>
        <dbReference type="SAM" id="MobiDB-lite"/>
    </source>
</evidence>
<dbReference type="AlphaFoldDB" id="A0A0D9QQA9"/>
<organism evidence="2 3">
    <name type="scientific">Plasmodium fragile</name>
    <dbReference type="NCBI Taxonomy" id="5857"/>
    <lineage>
        <taxon>Eukaryota</taxon>
        <taxon>Sar</taxon>
        <taxon>Alveolata</taxon>
        <taxon>Apicomplexa</taxon>
        <taxon>Aconoidasida</taxon>
        <taxon>Haemosporida</taxon>
        <taxon>Plasmodiidae</taxon>
        <taxon>Plasmodium</taxon>
        <taxon>Plasmodium (Plasmodium)</taxon>
    </lineage>
</organism>
<feature type="compositionally biased region" description="Basic and acidic residues" evidence="1">
    <location>
        <begin position="104"/>
        <end position="113"/>
    </location>
</feature>
<keyword evidence="3" id="KW-1185">Reference proteome</keyword>
<accession>A0A0D9QQA9</accession>
<dbReference type="VEuPathDB" id="PlasmoDB:AK88_01279"/>
<sequence>MVIGKILNERSCAKKWAHINVEKEIHTRVNDLLNRIVYGRNRGEHHSSDRIHTPDDSNAKATSKWRCYNKIAVDLLKEYVRAFHREKKKCHPIVYQEEKLHNGEKMEEGKTQRVNDTGECANGRSVDKGGDRSMLQLTQHKDKSDLRKKEQPSKYLTDNSNSRMNTIVNLDHLQYIWLKHTMIIFKLLIESNVKVEEKRKFGMTSTVLVLLKRTLRGMPRGCPANGRTRADNVLSWAYLLYKVNMVDKELIIQMCHFFQPQLKTLTSINKFHLLSCMSSFHSLSKRFLRVENYLQGYFYNLLKMVDKHVQEGSEAAYTPAGFVQRRDEAAVTTAAAPTSHQFLCPSELCQVLFKRKKHLTHLDRTILKNVLNRQVVNYGKVPPSCFKFILKTGDRDMQRFLFERIIEHVELYEQAELNHVLGSFVKKEGMRRKLQGKLAKGEELHQAAEQDEDFSTLMHILLEADLHNMNLKHVFYLYVYINRLLKKELRKTMWGRKGKAIQEEHCLSRITTPEGEAQTNYTQNGHTKRGQEVDTNPFHSFEQICEAEDYHEGAVLYDGDPHGGNISLMNQVNEKIILILEKKIYYIKMNNLITLMYNTCPIISPKQIAFLEVCFSHLVEEKYLTFNLAQVYHSLYKRFVHSGMCMSPQYSIHVSREKWLHDARIANGENAKWIPAVRSQYEQKMEKIFSYLKERYYLKREQDMGDISTCTILLNICQKFLLNLLLYSFHREHLSGYGHLRCGGAAAVLDLIQHICTHLHFVIVSTRGGMEEEGVKDDCDGDRYDDEEERRPLRRKQFELALVYGRNIVSHMDAYVDSVERAFQLCSNSEDGIPLGHLITAPPGLSKINNSGGKPMLGAITPNAVPLCSDQDLQHDPINIQNVRHLMHYVTYVCSCIRERMDKFQGEKICGKGQKQREVDGKTWSGVTTPFHHQRVHKIEKNMICV</sequence>
<name>A0A0D9QQA9_PLAFR</name>
<evidence type="ECO:0000313" key="3">
    <source>
        <dbReference type="Proteomes" id="UP000054561"/>
    </source>
</evidence>
<reference evidence="2 3" key="1">
    <citation type="submission" date="2014-03" db="EMBL/GenBank/DDBJ databases">
        <title>The Genome Sequence of Plasmodium fragile nilgiri.</title>
        <authorList>
            <consortium name="The Broad Institute Genomics Platform"/>
            <consortium name="The Broad Institute Genome Sequencing Center for Infectious Disease"/>
            <person name="Neafsey D."/>
            <person name="Duraisingh M."/>
            <person name="Young S.K."/>
            <person name="Zeng Q."/>
            <person name="Gargeya S."/>
            <person name="Abouelleil A."/>
            <person name="Alvarado L."/>
            <person name="Chapman S.B."/>
            <person name="Gainer-Dewar J."/>
            <person name="Goldberg J."/>
            <person name="Griggs A."/>
            <person name="Gujja S."/>
            <person name="Hansen M."/>
            <person name="Howarth C."/>
            <person name="Imamovic A."/>
            <person name="Larimer J."/>
            <person name="Pearson M."/>
            <person name="Poon T.W."/>
            <person name="Priest M."/>
            <person name="Roberts A."/>
            <person name="Saif S."/>
            <person name="Shea T."/>
            <person name="Sykes S."/>
            <person name="Wortman J."/>
            <person name="Nusbaum C."/>
            <person name="Birren B."/>
        </authorList>
    </citation>
    <scope>NUCLEOTIDE SEQUENCE [LARGE SCALE GENOMIC DNA]</scope>
    <source>
        <strain evidence="3">nilgiri</strain>
    </source>
</reference>
<evidence type="ECO:0000313" key="2">
    <source>
        <dbReference type="EMBL" id="KJP88987.1"/>
    </source>
</evidence>
<dbReference type="GeneID" id="24266593"/>
<dbReference type="Proteomes" id="UP000054561">
    <property type="component" value="Unassembled WGS sequence"/>
</dbReference>
<dbReference type="EMBL" id="KQ001655">
    <property type="protein sequence ID" value="KJP88987.1"/>
    <property type="molecule type" value="Genomic_DNA"/>
</dbReference>
<dbReference type="OrthoDB" id="370027at2759"/>
<dbReference type="OMA" id="CKKECTE"/>
<feature type="compositionally biased region" description="Basic and acidic residues" evidence="1">
    <location>
        <begin position="139"/>
        <end position="152"/>
    </location>
</feature>
<feature type="region of interest" description="Disordered" evidence="1">
    <location>
        <begin position="104"/>
        <end position="158"/>
    </location>
</feature>
<protein>
    <submittedName>
        <fullName evidence="2">Uncharacterized protein</fullName>
    </submittedName>
</protein>
<dbReference type="RefSeq" id="XP_012334338.1">
    <property type="nucleotide sequence ID" value="XM_012478915.1"/>
</dbReference>
<proteinExistence type="predicted"/>